<name>A0A1G4R1Z0_9BACL</name>
<dbReference type="EMBL" id="FMTT01000010">
    <property type="protein sequence ID" value="SCW50229.1"/>
    <property type="molecule type" value="Genomic_DNA"/>
</dbReference>
<sequence length="153" mass="18518">MNIILTNPVHVDLFKFVVHGEFDYIKMGQTKEWILNNFPDPDTMSNMDHDLYIWQYGNIEFHFHHDVLYMIWCDNFYRFNAGKHIHLNKWVFEKTRYLTLSKTMKILNQHKISFALVHNKSLDNAIIRILKSNVELWFEPNNDEAQKNLYKLN</sequence>
<dbReference type="AlphaFoldDB" id="A0A1G4R1Z0"/>
<reference evidence="2" key="1">
    <citation type="submission" date="2016-10" db="EMBL/GenBank/DDBJ databases">
        <authorList>
            <person name="Varghese N."/>
            <person name="Submissions S."/>
        </authorList>
    </citation>
    <scope>NUCLEOTIDE SEQUENCE [LARGE SCALE GENOMIC DNA]</scope>
    <source>
        <strain evidence="2">CGMCC 1.8946</strain>
    </source>
</reference>
<accession>A0A1G4R1Z0</accession>
<evidence type="ECO:0000313" key="2">
    <source>
        <dbReference type="Proteomes" id="UP000198601"/>
    </source>
</evidence>
<dbReference type="Proteomes" id="UP000198601">
    <property type="component" value="Unassembled WGS sequence"/>
</dbReference>
<organism evidence="1 2">
    <name type="scientific">Paenibacillus tianmuensis</name>
    <dbReference type="NCBI Taxonomy" id="624147"/>
    <lineage>
        <taxon>Bacteria</taxon>
        <taxon>Bacillati</taxon>
        <taxon>Bacillota</taxon>
        <taxon>Bacilli</taxon>
        <taxon>Bacillales</taxon>
        <taxon>Paenibacillaceae</taxon>
        <taxon>Paenibacillus</taxon>
    </lineage>
</organism>
<proteinExistence type="predicted"/>
<keyword evidence="2" id="KW-1185">Reference proteome</keyword>
<gene>
    <name evidence="1" type="ORF">SAMN04487970_101067</name>
</gene>
<evidence type="ECO:0000313" key="1">
    <source>
        <dbReference type="EMBL" id="SCW50229.1"/>
    </source>
</evidence>
<protein>
    <submittedName>
        <fullName evidence="1">Uncharacterized protein</fullName>
    </submittedName>
</protein>